<dbReference type="AlphaFoldDB" id="A0A9N8NEA3"/>
<evidence type="ECO:0000313" key="2">
    <source>
        <dbReference type="Proteomes" id="UP000746612"/>
    </source>
</evidence>
<gene>
    <name evidence="1" type="ORF">MDCFG202_LOCUS63589</name>
</gene>
<name>A0A9N8NEA3_GIBZA</name>
<accession>A0A9N8NEA3</accession>
<evidence type="ECO:0000313" key="1">
    <source>
        <dbReference type="EMBL" id="CAG1969021.1"/>
    </source>
</evidence>
<organism evidence="1 2">
    <name type="scientific">Gibberella zeae</name>
    <name type="common">Wheat head blight fungus</name>
    <name type="synonym">Fusarium graminearum</name>
    <dbReference type="NCBI Taxonomy" id="5518"/>
    <lineage>
        <taxon>Eukaryota</taxon>
        <taxon>Fungi</taxon>
        <taxon>Dikarya</taxon>
        <taxon>Ascomycota</taxon>
        <taxon>Pezizomycotina</taxon>
        <taxon>Sordariomycetes</taxon>
        <taxon>Hypocreomycetidae</taxon>
        <taxon>Hypocreales</taxon>
        <taxon>Nectriaceae</taxon>
        <taxon>Fusarium</taxon>
    </lineage>
</organism>
<dbReference type="Proteomes" id="UP000746612">
    <property type="component" value="Unassembled WGS sequence"/>
</dbReference>
<sequence length="64" mass="6653">MVFIEITADVDFDSERPGAGVAASIGPAQQSAAQRLGSRLGWTGQGPSDYECTVDPTVVGVAHY</sequence>
<dbReference type="EMBL" id="CAJPIJ010000078">
    <property type="protein sequence ID" value="CAG1969021.1"/>
    <property type="molecule type" value="Genomic_DNA"/>
</dbReference>
<reference evidence="1" key="1">
    <citation type="submission" date="2021-03" db="EMBL/GenBank/DDBJ databases">
        <authorList>
            <person name="Alouane T."/>
            <person name="Langin T."/>
            <person name="Bonhomme L."/>
        </authorList>
    </citation>
    <scope>NUCLEOTIDE SEQUENCE</scope>
    <source>
        <strain evidence="1">MDC_Fg202</strain>
    </source>
</reference>
<protein>
    <submittedName>
        <fullName evidence="1">Uncharacterized protein</fullName>
    </submittedName>
</protein>
<comment type="caution">
    <text evidence="1">The sequence shown here is derived from an EMBL/GenBank/DDBJ whole genome shotgun (WGS) entry which is preliminary data.</text>
</comment>
<proteinExistence type="predicted"/>